<comment type="caution">
    <text evidence="1">The sequence shown here is derived from an EMBL/GenBank/DDBJ whole genome shotgun (WGS) entry which is preliminary data.</text>
</comment>
<dbReference type="InterPro" id="IPR011333">
    <property type="entry name" value="SKP1/BTB/POZ_sf"/>
</dbReference>
<dbReference type="Proteomes" id="UP001232148">
    <property type="component" value="Unassembled WGS sequence"/>
</dbReference>
<keyword evidence="2" id="KW-1185">Reference proteome</keyword>
<accession>A0AAD9LZU0</accession>
<protein>
    <recommendedName>
        <fullName evidence="3">BTB domain-containing protein</fullName>
    </recommendedName>
</protein>
<proteinExistence type="predicted"/>
<evidence type="ECO:0000313" key="1">
    <source>
        <dbReference type="EMBL" id="KAK2024073.1"/>
    </source>
</evidence>
<organism evidence="1 2">
    <name type="scientific">Colletotrichum zoysiae</name>
    <dbReference type="NCBI Taxonomy" id="1216348"/>
    <lineage>
        <taxon>Eukaryota</taxon>
        <taxon>Fungi</taxon>
        <taxon>Dikarya</taxon>
        <taxon>Ascomycota</taxon>
        <taxon>Pezizomycotina</taxon>
        <taxon>Sordariomycetes</taxon>
        <taxon>Hypocreomycetidae</taxon>
        <taxon>Glomerellales</taxon>
        <taxon>Glomerellaceae</taxon>
        <taxon>Colletotrichum</taxon>
        <taxon>Colletotrichum graminicola species complex</taxon>
    </lineage>
</organism>
<evidence type="ECO:0000313" key="2">
    <source>
        <dbReference type="Proteomes" id="UP001232148"/>
    </source>
</evidence>
<dbReference type="EMBL" id="MU842976">
    <property type="protein sequence ID" value="KAK2024073.1"/>
    <property type="molecule type" value="Genomic_DNA"/>
</dbReference>
<gene>
    <name evidence="1" type="ORF">LX32DRAFT_706265</name>
</gene>
<name>A0AAD9LZU0_9PEZI</name>
<sequence>MNSNGIVELDKRGDLILRFGATNDLRVCSRTVARSSVVFEKMLFGPFKESKKEDKEWIVELPDDDILPMSIILAMAHGCHKIVPSHVPIPELFGLLVLGDKYGMTHLFCHYLHRWLPAANDVEFGDDTVMIAWIARAIGAKELFEKAIIEIAKHCHSESEVGPFTGDKDIDLNFHYHIMASEIMDVVAETRTSLLKAVLKPLREGLAQALDVRACKIYNHRETIACSNSLLGSLMRGCKSADIDLGVTCLTDSTPAYPNSVNNLCWAVQLMRCDNTLGHDVCNPMGAIRTETMRAFGNPTVVMSLSQQEYLEKQAAISGWYEAH</sequence>
<dbReference type="AlphaFoldDB" id="A0AAD9LZU0"/>
<reference evidence="1" key="1">
    <citation type="submission" date="2021-06" db="EMBL/GenBank/DDBJ databases">
        <title>Comparative genomics, transcriptomics and evolutionary studies reveal genomic signatures of adaptation to plant cell wall in hemibiotrophic fungi.</title>
        <authorList>
            <consortium name="DOE Joint Genome Institute"/>
            <person name="Baroncelli R."/>
            <person name="Diaz J.F."/>
            <person name="Benocci T."/>
            <person name="Peng M."/>
            <person name="Battaglia E."/>
            <person name="Haridas S."/>
            <person name="Andreopoulos W."/>
            <person name="Labutti K."/>
            <person name="Pangilinan J."/>
            <person name="Floch G.L."/>
            <person name="Makela M.R."/>
            <person name="Henrissat B."/>
            <person name="Grigoriev I.V."/>
            <person name="Crouch J.A."/>
            <person name="De Vries R.P."/>
            <person name="Sukno S.A."/>
            <person name="Thon M.R."/>
        </authorList>
    </citation>
    <scope>NUCLEOTIDE SEQUENCE</scope>
    <source>
        <strain evidence="1">MAFF235873</strain>
    </source>
</reference>
<evidence type="ECO:0008006" key="3">
    <source>
        <dbReference type="Google" id="ProtNLM"/>
    </source>
</evidence>
<dbReference type="Gene3D" id="3.30.710.10">
    <property type="entry name" value="Potassium Channel Kv1.1, Chain A"/>
    <property type="match status" value="1"/>
</dbReference>